<protein>
    <submittedName>
        <fullName evidence="2">Glycosyltransferase family 1 protein</fullName>
    </submittedName>
</protein>
<feature type="domain" description="Glycosyltransferase subfamily 4-like N-terminal" evidence="1">
    <location>
        <begin position="14"/>
        <end position="153"/>
    </location>
</feature>
<comment type="caution">
    <text evidence="2">The sequence shown here is derived from an EMBL/GenBank/DDBJ whole genome shotgun (WGS) entry which is preliminary data.</text>
</comment>
<dbReference type="CDD" id="cd03814">
    <property type="entry name" value="GT4-like"/>
    <property type="match status" value="1"/>
</dbReference>
<evidence type="ECO:0000313" key="3">
    <source>
        <dbReference type="Proteomes" id="UP000308038"/>
    </source>
</evidence>
<dbReference type="InterPro" id="IPR050194">
    <property type="entry name" value="Glycosyltransferase_grp1"/>
</dbReference>
<dbReference type="Pfam" id="PF13692">
    <property type="entry name" value="Glyco_trans_1_4"/>
    <property type="match status" value="1"/>
</dbReference>
<dbReference type="Proteomes" id="UP000308038">
    <property type="component" value="Unassembled WGS sequence"/>
</dbReference>
<accession>A0ABY2QPL7</accession>
<proteinExistence type="predicted"/>
<dbReference type="SUPFAM" id="SSF53756">
    <property type="entry name" value="UDP-Glycosyltransferase/glycogen phosphorylase"/>
    <property type="match status" value="1"/>
</dbReference>
<keyword evidence="3" id="KW-1185">Reference proteome</keyword>
<sequence length="338" mass="36224">MKIAIVTDAWAPQVNGVVRTLQSLVGELTTMGHHPLVIAPDGFRSFPCPTYPEIRLAVASSRAVGSRIAAFGAEAIHIATEGPLGFAARRWCLDRGVPFTTAYHTQFPDYVAARTGLSPAWIWHLVRRFHQRADAVLVSTPTIQHMLASHGISHTLPWGRGVAREFTPDGATDQHLAALPRPVLLYVGRVATEKNVAAFLAAPHPGSKVVVGDGPALPDLRHRFPNAHFLGPRFGEALAACYRTADVLVFPSRTDTFGLVMIEALACGTPVAAYPVPGPIDVLSSASGVMDDDLTRAIAGALRLDRARCAAEGRRHSWRASAEQFLAALVPIALPRAA</sequence>
<dbReference type="EMBL" id="SSTI01000001">
    <property type="protein sequence ID" value="THG42108.1"/>
    <property type="molecule type" value="Genomic_DNA"/>
</dbReference>
<reference evidence="2 3" key="1">
    <citation type="submission" date="2019-04" db="EMBL/GenBank/DDBJ databases">
        <title>Microbes associate with the intestines of laboratory mice.</title>
        <authorList>
            <person name="Navarre W."/>
            <person name="Wong E."/>
            <person name="Huang K.C."/>
            <person name="Tropini C."/>
            <person name="Ng K."/>
            <person name="Yu B."/>
        </authorList>
    </citation>
    <scope>NUCLEOTIDE SEQUENCE [LARGE SCALE GENOMIC DNA]</scope>
    <source>
        <strain evidence="2 3">NM83_B4-11</strain>
    </source>
</reference>
<name>A0ABY2QPL7_9SPHN</name>
<gene>
    <name evidence="2" type="ORF">E5988_01205</name>
</gene>
<dbReference type="PANTHER" id="PTHR45947">
    <property type="entry name" value="SULFOQUINOVOSYL TRANSFERASE SQD2"/>
    <property type="match status" value="1"/>
</dbReference>
<dbReference type="InterPro" id="IPR028098">
    <property type="entry name" value="Glyco_trans_4-like_N"/>
</dbReference>
<evidence type="ECO:0000259" key="1">
    <source>
        <dbReference type="Pfam" id="PF13439"/>
    </source>
</evidence>
<dbReference type="Pfam" id="PF13439">
    <property type="entry name" value="Glyco_transf_4"/>
    <property type="match status" value="1"/>
</dbReference>
<dbReference type="PANTHER" id="PTHR45947:SF3">
    <property type="entry name" value="SULFOQUINOVOSYL TRANSFERASE SQD2"/>
    <property type="match status" value="1"/>
</dbReference>
<organism evidence="2 3">
    <name type="scientific">Sphingomonas olei</name>
    <dbReference type="NCBI Taxonomy" id="1886787"/>
    <lineage>
        <taxon>Bacteria</taxon>
        <taxon>Pseudomonadati</taxon>
        <taxon>Pseudomonadota</taxon>
        <taxon>Alphaproteobacteria</taxon>
        <taxon>Sphingomonadales</taxon>
        <taxon>Sphingomonadaceae</taxon>
        <taxon>Sphingomonas</taxon>
    </lineage>
</organism>
<dbReference type="Gene3D" id="3.40.50.2000">
    <property type="entry name" value="Glycogen Phosphorylase B"/>
    <property type="match status" value="2"/>
</dbReference>
<dbReference type="RefSeq" id="WP_136450467.1">
    <property type="nucleotide sequence ID" value="NZ_SSTI01000001.1"/>
</dbReference>
<evidence type="ECO:0000313" key="2">
    <source>
        <dbReference type="EMBL" id="THG42108.1"/>
    </source>
</evidence>